<dbReference type="SUPFAM" id="SSF51905">
    <property type="entry name" value="FAD/NAD(P)-binding domain"/>
    <property type="match status" value="1"/>
</dbReference>
<organism evidence="7 8">
    <name type="scientific">Brevundimonas subvibrioides</name>
    <dbReference type="NCBI Taxonomy" id="74313"/>
    <lineage>
        <taxon>Bacteria</taxon>
        <taxon>Pseudomonadati</taxon>
        <taxon>Pseudomonadota</taxon>
        <taxon>Alphaproteobacteria</taxon>
        <taxon>Caulobacterales</taxon>
        <taxon>Caulobacteraceae</taxon>
        <taxon>Brevundimonas</taxon>
    </lineage>
</organism>
<protein>
    <submittedName>
        <fullName evidence="7">CrtD protein</fullName>
    </submittedName>
</protein>
<dbReference type="InterPro" id="IPR036188">
    <property type="entry name" value="FAD/NAD-bd_sf"/>
</dbReference>
<dbReference type="InterPro" id="IPR054841">
    <property type="entry name" value="carotdesatCrtD"/>
</dbReference>
<comment type="pathway">
    <text evidence="1 5">Carotenoid biosynthesis.</text>
</comment>
<dbReference type="Pfam" id="PF01593">
    <property type="entry name" value="Amino_oxidase"/>
    <property type="match status" value="1"/>
</dbReference>
<evidence type="ECO:0000313" key="8">
    <source>
        <dbReference type="Proteomes" id="UP000215595"/>
    </source>
</evidence>
<evidence type="ECO:0000259" key="6">
    <source>
        <dbReference type="Pfam" id="PF01593"/>
    </source>
</evidence>
<keyword evidence="3 5" id="KW-0125">Carotenoid biosynthesis</keyword>
<dbReference type="InterPro" id="IPR002937">
    <property type="entry name" value="Amino_oxidase"/>
</dbReference>
<dbReference type="NCBIfam" id="TIGR02734">
    <property type="entry name" value="crtI_fam"/>
    <property type="match status" value="1"/>
</dbReference>
<dbReference type="InterPro" id="IPR014105">
    <property type="entry name" value="Carotenoid/retinoid_OxRdtase"/>
</dbReference>
<dbReference type="AlphaFoldDB" id="A0A258FVD9"/>
<evidence type="ECO:0000256" key="3">
    <source>
        <dbReference type="ARBA" id="ARBA00022746"/>
    </source>
</evidence>
<evidence type="ECO:0000256" key="2">
    <source>
        <dbReference type="ARBA" id="ARBA00006046"/>
    </source>
</evidence>
<evidence type="ECO:0000256" key="5">
    <source>
        <dbReference type="RuleBase" id="RU362075"/>
    </source>
</evidence>
<keyword evidence="4 5" id="KW-0560">Oxidoreductase</keyword>
<dbReference type="PROSITE" id="PS00982">
    <property type="entry name" value="PHYTOENE_DH"/>
    <property type="match status" value="1"/>
</dbReference>
<accession>A0A258FVD9</accession>
<dbReference type="NCBIfam" id="NF045637">
    <property type="entry name" value="carotdesatCrtDProt"/>
    <property type="match status" value="1"/>
</dbReference>
<evidence type="ECO:0000256" key="1">
    <source>
        <dbReference type="ARBA" id="ARBA00004829"/>
    </source>
</evidence>
<proteinExistence type="inferred from homology"/>
<reference evidence="7 8" key="1">
    <citation type="submission" date="2017-03" db="EMBL/GenBank/DDBJ databases">
        <title>Lifting the veil on microbial sulfur biogeochemistry in mining wastewaters.</title>
        <authorList>
            <person name="Kantor R.S."/>
            <person name="Colenbrander Nelson T."/>
            <person name="Marshall S."/>
            <person name="Bennett D."/>
            <person name="Apte S."/>
            <person name="Camacho D."/>
            <person name="Thomas B.C."/>
            <person name="Warren L.A."/>
            <person name="Banfield J.F."/>
        </authorList>
    </citation>
    <scope>NUCLEOTIDE SEQUENCE [LARGE SCALE GENOMIC DNA]</scope>
    <source>
        <strain evidence="7">32-69-9</strain>
    </source>
</reference>
<feature type="domain" description="Amine oxidase" evidence="6">
    <location>
        <begin position="13"/>
        <end position="492"/>
    </location>
</feature>
<name>A0A258FVD9_9CAUL</name>
<evidence type="ECO:0000313" key="7">
    <source>
        <dbReference type="EMBL" id="OYX35938.1"/>
    </source>
</evidence>
<dbReference type="InterPro" id="IPR008150">
    <property type="entry name" value="Phytoene_DH_bac_CS"/>
</dbReference>
<dbReference type="GO" id="GO:0016627">
    <property type="term" value="F:oxidoreductase activity, acting on the CH-CH group of donors"/>
    <property type="evidence" value="ECO:0007669"/>
    <property type="project" value="UniProtKB-ARBA"/>
</dbReference>
<dbReference type="GO" id="GO:0016117">
    <property type="term" value="P:carotenoid biosynthetic process"/>
    <property type="evidence" value="ECO:0007669"/>
    <property type="project" value="UniProtKB-KW"/>
</dbReference>
<gene>
    <name evidence="7" type="ORF">B7Z01_01090</name>
</gene>
<dbReference type="EMBL" id="NCEB01000002">
    <property type="protein sequence ID" value="OYX35938.1"/>
    <property type="molecule type" value="Genomic_DNA"/>
</dbReference>
<sequence length="521" mass="55437">MPRERVVIVGAGIGGLSAAVDLCARGMDVTVVEKTATAGGKLSEIHTDGVGIDSGPTVFTMRWVFDALFDAAGASLDDSLTVRRADTLARHSWPDGSTFDLFADLDRSAEAVGDLSGADEARRFRAFAARAARIYQVLERPFIQRSRPSIAGLTLDIGLHRPLDQWSIMPYRSLWSELGSYFRDPRLRQLFGRYATYAGCSPFKSPATLMLIAHVEQQGVWLVEGGMQRIPEALTGLIRSLGGTVRTGEPCSEITVDRGGASGVVLASGERIEAETVVVNADPSAVAQGRFGTQAARAVTATPPRARSLSALTFAFTADTATAPLVRHNLFFSPDYVAEFDALHAGRMPEIPTVYVCAQDRADDDGPPLSEGAERFFAIANAPPDGDVHTWSQEEIDTCRSRAFESIRRCGLSLDPRPSSMVATTPDAFERRFPGTGGALYGRAGHGWDGAFRRPGARTRMPGLYLCGGGTHPGAGVPMAALSGRQAASAVMADRASIRRSAPVAMAGGMSMPSRTTAASA</sequence>
<evidence type="ECO:0000256" key="4">
    <source>
        <dbReference type="ARBA" id="ARBA00023002"/>
    </source>
</evidence>
<dbReference type="Proteomes" id="UP000215595">
    <property type="component" value="Unassembled WGS sequence"/>
</dbReference>
<dbReference type="PANTHER" id="PTHR43734">
    <property type="entry name" value="PHYTOENE DESATURASE"/>
    <property type="match status" value="1"/>
</dbReference>
<dbReference type="Gene3D" id="3.50.50.60">
    <property type="entry name" value="FAD/NAD(P)-binding domain"/>
    <property type="match status" value="2"/>
</dbReference>
<dbReference type="PANTHER" id="PTHR43734:SF7">
    <property type="entry name" value="4,4'-DIAPONEUROSPORENE OXYGENASE"/>
    <property type="match status" value="1"/>
</dbReference>
<comment type="caution">
    <text evidence="7">The sequence shown here is derived from an EMBL/GenBank/DDBJ whole genome shotgun (WGS) entry which is preliminary data.</text>
</comment>
<comment type="similarity">
    <text evidence="2 5">Belongs to the carotenoid/retinoid oxidoreductase family.</text>
</comment>